<evidence type="ECO:0000313" key="8">
    <source>
        <dbReference type="Proteomes" id="UP000051950"/>
    </source>
</evidence>
<dbReference type="STRING" id="687842.ASU31_00780"/>
<sequence>MSTFSKFTDDELLLLITQGKVGAFEEVYERYWAKLYNSAHKRLDNHAICEEVVQDVFVKFWEKRFQINVSSALSSYLYTAVKYSVIDYYRRELLKNTFLTDKRSQSPLDNSNEENIFLYDLKKHIERVVESLPEKCRKVYQLSRNENKTNKEIAVLLNISEKTVEGHLTIALKSIKASLCIVLIFINAYLENYFF</sequence>
<dbReference type="SUPFAM" id="SSF88946">
    <property type="entry name" value="Sigma2 domain of RNA polymerase sigma factors"/>
    <property type="match status" value="1"/>
</dbReference>
<feature type="domain" description="RNA polymerase sigma-70 region 2" evidence="5">
    <location>
        <begin position="28"/>
        <end position="92"/>
    </location>
</feature>
<dbReference type="GO" id="GO:0006352">
    <property type="term" value="P:DNA-templated transcription initiation"/>
    <property type="evidence" value="ECO:0007669"/>
    <property type="project" value="InterPro"/>
</dbReference>
<dbReference type="InterPro" id="IPR013325">
    <property type="entry name" value="RNA_pol_sigma_r2"/>
</dbReference>
<evidence type="ECO:0000259" key="5">
    <source>
        <dbReference type="Pfam" id="PF04542"/>
    </source>
</evidence>
<comment type="caution">
    <text evidence="7">The sequence shown here is derived from an EMBL/GenBank/DDBJ whole genome shotgun (WGS) entry which is preliminary data.</text>
</comment>
<dbReference type="Gene3D" id="1.10.10.10">
    <property type="entry name" value="Winged helix-like DNA-binding domain superfamily/Winged helix DNA-binding domain"/>
    <property type="match status" value="1"/>
</dbReference>
<dbReference type="InterPro" id="IPR013324">
    <property type="entry name" value="RNA_pol_sigma_r3/r4-like"/>
</dbReference>
<dbReference type="GO" id="GO:0003677">
    <property type="term" value="F:DNA binding"/>
    <property type="evidence" value="ECO:0007669"/>
    <property type="project" value="InterPro"/>
</dbReference>
<accession>A0A0T5VWB2</accession>
<dbReference type="InterPro" id="IPR036388">
    <property type="entry name" value="WH-like_DNA-bd_sf"/>
</dbReference>
<comment type="similarity">
    <text evidence="1">Belongs to the sigma-70 factor family. ECF subfamily.</text>
</comment>
<evidence type="ECO:0000256" key="1">
    <source>
        <dbReference type="ARBA" id="ARBA00010641"/>
    </source>
</evidence>
<dbReference type="AlphaFoldDB" id="A0A0T5VWB2"/>
<dbReference type="EMBL" id="LMZQ01000001">
    <property type="protein sequence ID" value="KRT17860.1"/>
    <property type="molecule type" value="Genomic_DNA"/>
</dbReference>
<evidence type="ECO:0000313" key="7">
    <source>
        <dbReference type="EMBL" id="KRT17860.1"/>
    </source>
</evidence>
<dbReference type="Pfam" id="PF08281">
    <property type="entry name" value="Sigma70_r4_2"/>
    <property type="match status" value="1"/>
</dbReference>
<dbReference type="Gene3D" id="1.10.1740.10">
    <property type="match status" value="1"/>
</dbReference>
<dbReference type="InterPro" id="IPR039425">
    <property type="entry name" value="RNA_pol_sigma-70-like"/>
</dbReference>
<dbReference type="PANTHER" id="PTHR43133:SF46">
    <property type="entry name" value="RNA POLYMERASE SIGMA-70 FACTOR ECF SUBFAMILY"/>
    <property type="match status" value="1"/>
</dbReference>
<dbReference type="InterPro" id="IPR013249">
    <property type="entry name" value="RNA_pol_sigma70_r4_t2"/>
</dbReference>
<dbReference type="PANTHER" id="PTHR43133">
    <property type="entry name" value="RNA POLYMERASE ECF-TYPE SIGMA FACTO"/>
    <property type="match status" value="1"/>
</dbReference>
<protein>
    <recommendedName>
        <fullName evidence="9">RNA polymerase subunit sigma-24</fullName>
    </recommendedName>
</protein>
<keyword evidence="8" id="KW-1185">Reference proteome</keyword>
<dbReference type="Pfam" id="PF04542">
    <property type="entry name" value="Sigma70_r2"/>
    <property type="match status" value="1"/>
</dbReference>
<name>A0A0T5VWB2_9SPHI</name>
<dbReference type="RefSeq" id="WP_057930490.1">
    <property type="nucleotide sequence ID" value="NZ_LMZQ01000001.1"/>
</dbReference>
<dbReference type="InterPro" id="IPR014284">
    <property type="entry name" value="RNA_pol_sigma-70_dom"/>
</dbReference>
<proteinExistence type="inferred from homology"/>
<keyword evidence="3" id="KW-0731">Sigma factor</keyword>
<evidence type="ECO:0000256" key="4">
    <source>
        <dbReference type="ARBA" id="ARBA00023163"/>
    </source>
</evidence>
<evidence type="ECO:0000256" key="3">
    <source>
        <dbReference type="ARBA" id="ARBA00023082"/>
    </source>
</evidence>
<dbReference type="GO" id="GO:0016987">
    <property type="term" value="F:sigma factor activity"/>
    <property type="evidence" value="ECO:0007669"/>
    <property type="project" value="UniProtKB-KW"/>
</dbReference>
<evidence type="ECO:0000256" key="2">
    <source>
        <dbReference type="ARBA" id="ARBA00023015"/>
    </source>
</evidence>
<dbReference type="InterPro" id="IPR014327">
    <property type="entry name" value="RNA_pol_sigma70_bacteroid"/>
</dbReference>
<dbReference type="InterPro" id="IPR007627">
    <property type="entry name" value="RNA_pol_sigma70_r2"/>
</dbReference>
<dbReference type="NCBIfam" id="TIGR02937">
    <property type="entry name" value="sigma70-ECF"/>
    <property type="match status" value="1"/>
</dbReference>
<keyword evidence="4" id="KW-0804">Transcription</keyword>
<dbReference type="SUPFAM" id="SSF88659">
    <property type="entry name" value="Sigma3 and sigma4 domains of RNA polymerase sigma factors"/>
    <property type="match status" value="1"/>
</dbReference>
<evidence type="ECO:0008006" key="9">
    <source>
        <dbReference type="Google" id="ProtNLM"/>
    </source>
</evidence>
<dbReference type="Proteomes" id="UP000051950">
    <property type="component" value="Unassembled WGS sequence"/>
</dbReference>
<evidence type="ECO:0000259" key="6">
    <source>
        <dbReference type="Pfam" id="PF08281"/>
    </source>
</evidence>
<gene>
    <name evidence="7" type="ORF">ASU31_00780</name>
</gene>
<dbReference type="OrthoDB" id="665981at2"/>
<feature type="domain" description="RNA polymerase sigma factor 70 region 4 type 2" evidence="6">
    <location>
        <begin position="125"/>
        <end position="173"/>
    </location>
</feature>
<reference evidence="7 8" key="1">
    <citation type="submission" date="2015-11" db="EMBL/GenBank/DDBJ databases">
        <title>Sequence of Pedobacter ginsenosidimutans.</title>
        <authorList>
            <person name="Carson E."/>
            <person name="Keyser V."/>
            <person name="Newman J."/>
            <person name="Miller J."/>
        </authorList>
    </citation>
    <scope>NUCLEOTIDE SEQUENCE [LARGE SCALE GENOMIC DNA]</scope>
    <source>
        <strain evidence="7 8">KACC 14530</strain>
    </source>
</reference>
<keyword evidence="2" id="KW-0805">Transcription regulation</keyword>
<organism evidence="7 8">
    <name type="scientific">Pedobacter ginsenosidimutans</name>
    <dbReference type="NCBI Taxonomy" id="687842"/>
    <lineage>
        <taxon>Bacteria</taxon>
        <taxon>Pseudomonadati</taxon>
        <taxon>Bacteroidota</taxon>
        <taxon>Sphingobacteriia</taxon>
        <taxon>Sphingobacteriales</taxon>
        <taxon>Sphingobacteriaceae</taxon>
        <taxon>Pedobacter</taxon>
    </lineage>
</organism>
<dbReference type="NCBIfam" id="TIGR02985">
    <property type="entry name" value="Sig70_bacteroi1"/>
    <property type="match status" value="1"/>
</dbReference>